<protein>
    <recommendedName>
        <fullName evidence="4">Integral membrane protein</fullName>
    </recommendedName>
</protein>
<reference evidence="2 3" key="1">
    <citation type="journal article" date="2019" name="Int. J. Syst. Evol. Microbiol.">
        <title>The Global Catalogue of Microorganisms (GCM) 10K type strain sequencing project: providing services to taxonomists for standard genome sequencing and annotation.</title>
        <authorList>
            <consortium name="The Broad Institute Genomics Platform"/>
            <consortium name="The Broad Institute Genome Sequencing Center for Infectious Disease"/>
            <person name="Wu L."/>
            <person name="Ma J."/>
        </authorList>
    </citation>
    <scope>NUCLEOTIDE SEQUENCE [LARGE SCALE GENOMIC DNA]</scope>
    <source>
        <strain evidence="2 3">JCM 5052</strain>
    </source>
</reference>
<sequence length="182" mass="19827">MADIQHQIADDVTDRQGNISARLEELEAMPDDDPRYAAVFNHLVEAADALLTYEAQIPARLEEPHRQASETTIRWASWLHLAGAAALALAPFTGQISWWWLILAVIQAFFGVTAASADPAPEAHGRFRYAAGILTVVTLLVPLLVFDVLTGWLWLAAAAGWITSFALTVPEAPAGTSRKERA</sequence>
<feature type="transmembrane region" description="Helical" evidence="1">
    <location>
        <begin position="129"/>
        <end position="146"/>
    </location>
</feature>
<comment type="caution">
    <text evidence="2">The sequence shown here is derived from an EMBL/GenBank/DDBJ whole genome shotgun (WGS) entry which is preliminary data.</text>
</comment>
<evidence type="ECO:0000313" key="2">
    <source>
        <dbReference type="EMBL" id="GAA0575402.1"/>
    </source>
</evidence>
<keyword evidence="1" id="KW-0472">Membrane</keyword>
<gene>
    <name evidence="2" type="ORF">GCM10010390_92920</name>
</gene>
<dbReference type="Proteomes" id="UP001501576">
    <property type="component" value="Unassembled WGS sequence"/>
</dbReference>
<keyword evidence="3" id="KW-1185">Reference proteome</keyword>
<keyword evidence="1" id="KW-0812">Transmembrane</keyword>
<feature type="transmembrane region" description="Helical" evidence="1">
    <location>
        <begin position="98"/>
        <end position="117"/>
    </location>
</feature>
<dbReference type="EMBL" id="BAAABZ010000102">
    <property type="protein sequence ID" value="GAA0575402.1"/>
    <property type="molecule type" value="Genomic_DNA"/>
</dbReference>
<keyword evidence="1" id="KW-1133">Transmembrane helix</keyword>
<evidence type="ECO:0000313" key="3">
    <source>
        <dbReference type="Proteomes" id="UP001501576"/>
    </source>
</evidence>
<accession>A0ABN1EWF8</accession>
<evidence type="ECO:0008006" key="4">
    <source>
        <dbReference type="Google" id="ProtNLM"/>
    </source>
</evidence>
<name>A0ABN1EWF8_9ACTN</name>
<evidence type="ECO:0000256" key="1">
    <source>
        <dbReference type="SAM" id="Phobius"/>
    </source>
</evidence>
<feature type="transmembrane region" description="Helical" evidence="1">
    <location>
        <begin position="75"/>
        <end position="92"/>
    </location>
</feature>
<feature type="transmembrane region" description="Helical" evidence="1">
    <location>
        <begin position="152"/>
        <end position="169"/>
    </location>
</feature>
<proteinExistence type="predicted"/>
<organism evidence="2 3">
    <name type="scientific">Streptomyces mordarskii</name>
    <dbReference type="NCBI Taxonomy" id="1226758"/>
    <lineage>
        <taxon>Bacteria</taxon>
        <taxon>Bacillati</taxon>
        <taxon>Actinomycetota</taxon>
        <taxon>Actinomycetes</taxon>
        <taxon>Kitasatosporales</taxon>
        <taxon>Streptomycetaceae</taxon>
        <taxon>Streptomyces</taxon>
    </lineage>
</organism>
<dbReference type="RefSeq" id="WP_346161813.1">
    <property type="nucleotide sequence ID" value="NZ_BAAABZ010000102.1"/>
</dbReference>